<feature type="compositionally biased region" description="Basic and acidic residues" evidence="1">
    <location>
        <begin position="43"/>
        <end position="56"/>
    </location>
</feature>
<evidence type="ECO:0000313" key="3">
    <source>
        <dbReference type="Proteomes" id="UP000521943"/>
    </source>
</evidence>
<feature type="compositionally biased region" description="Polar residues" evidence="1">
    <location>
        <begin position="584"/>
        <end position="593"/>
    </location>
</feature>
<reference evidence="2 3" key="1">
    <citation type="submission" date="2020-07" db="EMBL/GenBank/DDBJ databases">
        <title>Comparative genomics of pyrophilous fungi reveals a link between fire events and developmental genes.</title>
        <authorList>
            <consortium name="DOE Joint Genome Institute"/>
            <person name="Steindorff A.S."/>
            <person name="Carver A."/>
            <person name="Calhoun S."/>
            <person name="Stillman K."/>
            <person name="Liu H."/>
            <person name="Lipzen A."/>
            <person name="Pangilinan J."/>
            <person name="Labutti K."/>
            <person name="Bruns T.D."/>
            <person name="Grigoriev I.V."/>
        </authorList>
    </citation>
    <scope>NUCLEOTIDE SEQUENCE [LARGE SCALE GENOMIC DNA]</scope>
    <source>
        <strain evidence="2 3">CBS 144469</strain>
    </source>
</reference>
<feature type="region of interest" description="Disordered" evidence="1">
    <location>
        <begin position="43"/>
        <end position="68"/>
    </location>
</feature>
<feature type="compositionally biased region" description="Low complexity" evidence="1">
    <location>
        <begin position="1205"/>
        <end position="1230"/>
    </location>
</feature>
<dbReference type="AlphaFoldDB" id="A0A8H6I536"/>
<feature type="compositionally biased region" description="Pro residues" evidence="1">
    <location>
        <begin position="102"/>
        <end position="113"/>
    </location>
</feature>
<evidence type="ECO:0000256" key="1">
    <source>
        <dbReference type="SAM" id="MobiDB-lite"/>
    </source>
</evidence>
<sequence length="1265" mass="141918">MASTSWQLDHRVWNRFVNASGKDVCTCNICNDGRTWDANRRDHLQRHEQSTKHQENLQHALDPPQAPVLPPGIGIERGLVDNATHHLVYSLAHPEGPLASDSPPPPSPPPAPLDPFWGLSTNPRNLEVPRTDEEENAMRATRRLESFLNDDLLFSDDDDAMSDSPDSNSGDDDSDAGGSVEEPAAKRSRAQNRLGSSADWFPYPDRITMQTIDENLQKLYGIDTKCYEGSLGHRYYVNDIGQIIAQEMANPEVVNHLHFFPEDSGVRLTEARQGSRWLHELPAELTTPCVRRGSQDFYIHEPVLLRDHRAAVPVRWFERDGQMFGKCWGMQSVMTDRGEVWRVIESLSDVPLSDMLMDFEDFKRAVNQYPELYRMPHPSRIHEIYNPLRPTQHDPQLPNINPRPWILTNTETGNHWRSIANGRRVVAFPIWLYCDDTSGNLSKKWNAHNSFLFTAAGLPRREAQREYNVHFLCTSNIAPPLEMFEGVLDQIESYQKTGIEAWDAKAGEPVIVFPVVLALLGDNPMQSELCSHIGLRGRLFCRHCWAERINNVKKKAKGDSDDFDSEDESGGEDSDGTDRGDAGSDTSAASRTSQGRGGAAQRAAAQSIDKIKDRLRKYFKGTEPRKRSDTIVKLKEYWDAAAEYGNKASIAASQTQSGIKDKFQQFFLNQLSDSTRGKRKKETAQPLLDAKRATMPSDFRKTINPLWRMKGINGHTDTPVEILHVILLGFVKYMWRDVIKNQLKDKDLKKDELATRLSSLDVSGLGISPLAGKTLVKYAGSLVGRDFRVIAQVAPFVLYDIVKPECYRTWLALAKLIPLVWQPEIDDVNDYTVRLTRAIDQFLLRAGDWTPAWFNKPKFHLLVHLPDHIRRFGPAILFATEAFESFNAVIRAKSVHSNRQAPSRDIARAFAKGNRVRHFLSGGLFQVSAPLDVLVDGARPPFSLDRRHWTSVGSKVRGMVSSKSTVTSYLGMQTVERTHAASFQKDRDRVLHYYETQAARHLPAPSQGPGQNDRFAMCLSFSLVNGDVCRLGDYVIVSNDSGDRLLIGKVHKILHTTSFTSDLDWILIQVAAVDQSHHGAYIMPYLECVDRWSLVQRKQIRCTVNTQHPCADNGCRLDGIEFLRQERHITTQTRASVQHKAPYHRRVLNTAQMRDARWVQVFAIDPPPLDFEATVTSCAEALIVQQTAPGRGAAASQRAPPPLPSALTPATVAPLATGTTPPTLPTVPSAHALRPNPMRSHAPSPAIPPGRPRPRRVQDLSGPGV</sequence>
<dbReference type="PANTHER" id="PTHR31912:SF34">
    <property type="entry name" value="NOTOCHORD-RELATED PROTEIN"/>
    <property type="match status" value="1"/>
</dbReference>
<dbReference type="OrthoDB" id="2246127at2759"/>
<dbReference type="Proteomes" id="UP000521943">
    <property type="component" value="Unassembled WGS sequence"/>
</dbReference>
<protein>
    <submittedName>
        <fullName evidence="2">Uncharacterized protein</fullName>
    </submittedName>
</protein>
<feature type="region of interest" description="Disordered" evidence="1">
    <location>
        <begin position="1192"/>
        <end position="1265"/>
    </location>
</feature>
<name>A0A8H6I536_9AGAR</name>
<organism evidence="2 3">
    <name type="scientific">Ephemerocybe angulata</name>
    <dbReference type="NCBI Taxonomy" id="980116"/>
    <lineage>
        <taxon>Eukaryota</taxon>
        <taxon>Fungi</taxon>
        <taxon>Dikarya</taxon>
        <taxon>Basidiomycota</taxon>
        <taxon>Agaricomycotina</taxon>
        <taxon>Agaricomycetes</taxon>
        <taxon>Agaricomycetidae</taxon>
        <taxon>Agaricales</taxon>
        <taxon>Agaricineae</taxon>
        <taxon>Psathyrellaceae</taxon>
        <taxon>Ephemerocybe</taxon>
    </lineage>
</organism>
<evidence type="ECO:0000313" key="2">
    <source>
        <dbReference type="EMBL" id="KAF6758067.1"/>
    </source>
</evidence>
<feature type="region of interest" description="Disordered" evidence="1">
    <location>
        <begin position="93"/>
        <end position="137"/>
    </location>
</feature>
<gene>
    <name evidence="2" type="ORF">DFP72DRAFT_1065314</name>
</gene>
<comment type="caution">
    <text evidence="2">The sequence shown here is derived from an EMBL/GenBank/DDBJ whole genome shotgun (WGS) entry which is preliminary data.</text>
</comment>
<feature type="region of interest" description="Disordered" evidence="1">
    <location>
        <begin position="556"/>
        <end position="606"/>
    </location>
</feature>
<dbReference type="EMBL" id="JACGCI010000020">
    <property type="protein sequence ID" value="KAF6758067.1"/>
    <property type="molecule type" value="Genomic_DNA"/>
</dbReference>
<dbReference type="PANTHER" id="PTHR31912">
    <property type="entry name" value="IP13529P"/>
    <property type="match status" value="1"/>
</dbReference>
<feature type="compositionally biased region" description="Acidic residues" evidence="1">
    <location>
        <begin position="561"/>
        <end position="575"/>
    </location>
</feature>
<feature type="region of interest" description="Disordered" evidence="1">
    <location>
        <begin position="154"/>
        <end position="197"/>
    </location>
</feature>
<proteinExistence type="predicted"/>
<accession>A0A8H6I536</accession>
<keyword evidence="3" id="KW-1185">Reference proteome</keyword>